<keyword evidence="4" id="KW-0520">NAD</keyword>
<dbReference type="EMBL" id="DRNB01000234">
    <property type="protein sequence ID" value="HHJ64544.1"/>
    <property type="molecule type" value="Genomic_DNA"/>
</dbReference>
<dbReference type="GO" id="GO:0043115">
    <property type="term" value="F:precorrin-2 dehydrogenase activity"/>
    <property type="evidence" value="ECO:0007669"/>
    <property type="project" value="UniProtKB-EC"/>
</dbReference>
<dbReference type="UniPathway" id="UPA00262">
    <property type="reaction ID" value="UER00222"/>
</dbReference>
<dbReference type="Gene3D" id="3.30.160.110">
    <property type="entry name" value="Siroheme synthase, domain 2"/>
    <property type="match status" value="1"/>
</dbReference>
<dbReference type="PANTHER" id="PTHR35330">
    <property type="entry name" value="SIROHEME BIOSYNTHESIS PROTEIN MET8"/>
    <property type="match status" value="1"/>
</dbReference>
<evidence type="ECO:0000256" key="4">
    <source>
        <dbReference type="ARBA" id="ARBA00023027"/>
    </source>
</evidence>
<keyword evidence="3" id="KW-0560">Oxidoreductase</keyword>
<dbReference type="Proteomes" id="UP000885792">
    <property type="component" value="Unassembled WGS sequence"/>
</dbReference>
<evidence type="ECO:0000256" key="1">
    <source>
        <dbReference type="ARBA" id="ARBA00005010"/>
    </source>
</evidence>
<dbReference type="InterPro" id="IPR006367">
    <property type="entry name" value="Sirohaem_synthase_N"/>
</dbReference>
<evidence type="ECO:0000256" key="6">
    <source>
        <dbReference type="ARBA" id="ARBA00047561"/>
    </source>
</evidence>
<dbReference type="GO" id="GO:0019354">
    <property type="term" value="P:siroheme biosynthetic process"/>
    <property type="evidence" value="ECO:0007669"/>
    <property type="project" value="UniProtKB-UniPathway"/>
</dbReference>
<reference evidence="7" key="1">
    <citation type="journal article" date="2020" name="mSystems">
        <title>Genome- and Community-Level Interaction Insights into Carbon Utilization and Element Cycling Functions of Hydrothermarchaeota in Hydrothermal Sediment.</title>
        <authorList>
            <person name="Zhou Z."/>
            <person name="Liu Y."/>
            <person name="Xu W."/>
            <person name="Pan J."/>
            <person name="Luo Z.H."/>
            <person name="Li M."/>
        </authorList>
    </citation>
    <scope>NUCLEOTIDE SEQUENCE [LARGE SCALE GENOMIC DNA]</scope>
    <source>
        <strain evidence="7">HyVt-501</strain>
    </source>
</reference>
<dbReference type="Gene3D" id="3.40.50.720">
    <property type="entry name" value="NAD(P)-binding Rossmann-like Domain"/>
    <property type="match status" value="1"/>
</dbReference>
<dbReference type="EC" id="1.3.1.76" evidence="2"/>
<proteinExistence type="predicted"/>
<dbReference type="SUPFAM" id="SSF51735">
    <property type="entry name" value="NAD(P)-binding Rossmann-fold domains"/>
    <property type="match status" value="1"/>
</dbReference>
<dbReference type="InterPro" id="IPR036291">
    <property type="entry name" value="NAD(P)-bd_dom_sf"/>
</dbReference>
<dbReference type="GO" id="GO:0004325">
    <property type="term" value="F:ferrochelatase activity"/>
    <property type="evidence" value="ECO:0007669"/>
    <property type="project" value="InterPro"/>
</dbReference>
<dbReference type="NCBIfam" id="TIGR01470">
    <property type="entry name" value="cysG_Nterm"/>
    <property type="match status" value="1"/>
</dbReference>
<comment type="pathway">
    <text evidence="1">Porphyrin-containing compound metabolism; siroheme biosynthesis; sirohydrochlorin from precorrin-2: step 1/1.</text>
</comment>
<dbReference type="Pfam" id="PF13241">
    <property type="entry name" value="NAD_binding_7"/>
    <property type="match status" value="1"/>
</dbReference>
<organism evidence="7">
    <name type="scientific">Aquifex aeolicus</name>
    <dbReference type="NCBI Taxonomy" id="63363"/>
    <lineage>
        <taxon>Bacteria</taxon>
        <taxon>Pseudomonadati</taxon>
        <taxon>Aquificota</taxon>
        <taxon>Aquificia</taxon>
        <taxon>Aquificales</taxon>
        <taxon>Aquificaceae</taxon>
        <taxon>Aquifex</taxon>
    </lineage>
</organism>
<gene>
    <name evidence="7" type="ORF">ENJ61_06515</name>
</gene>
<name>A0A7C5L367_AQUAO</name>
<evidence type="ECO:0000256" key="5">
    <source>
        <dbReference type="ARBA" id="ARBA00023244"/>
    </source>
</evidence>
<comment type="caution">
    <text evidence="7">The sequence shown here is derived from an EMBL/GenBank/DDBJ whole genome shotgun (WGS) entry which is preliminary data.</text>
</comment>
<accession>A0A7C5L367</accession>
<dbReference type="InterPro" id="IPR028161">
    <property type="entry name" value="Met8-like"/>
</dbReference>
<dbReference type="SUPFAM" id="SSF75615">
    <property type="entry name" value="Siroheme synthase middle domains-like"/>
    <property type="match status" value="1"/>
</dbReference>
<dbReference type="PANTHER" id="PTHR35330:SF1">
    <property type="entry name" value="SIROHEME BIOSYNTHESIS PROTEIN MET8"/>
    <property type="match status" value="1"/>
</dbReference>
<protein>
    <recommendedName>
        <fullName evidence="2">precorrin-2 dehydrogenase</fullName>
        <ecNumber evidence="2">1.3.1.76</ecNumber>
    </recommendedName>
</protein>
<evidence type="ECO:0000256" key="2">
    <source>
        <dbReference type="ARBA" id="ARBA00012400"/>
    </source>
</evidence>
<evidence type="ECO:0000313" key="7">
    <source>
        <dbReference type="EMBL" id="HHJ64544.1"/>
    </source>
</evidence>
<comment type="catalytic activity">
    <reaction evidence="6">
        <text>precorrin-2 + NAD(+) = sirohydrochlorin + NADH + 2 H(+)</text>
        <dbReference type="Rhea" id="RHEA:15613"/>
        <dbReference type="ChEBI" id="CHEBI:15378"/>
        <dbReference type="ChEBI" id="CHEBI:57540"/>
        <dbReference type="ChEBI" id="CHEBI:57945"/>
        <dbReference type="ChEBI" id="CHEBI:58351"/>
        <dbReference type="ChEBI" id="CHEBI:58827"/>
        <dbReference type="EC" id="1.3.1.76"/>
    </reaction>
</comment>
<keyword evidence="5" id="KW-0627">Porphyrin biosynthesis</keyword>
<evidence type="ECO:0000256" key="3">
    <source>
        <dbReference type="ARBA" id="ARBA00023002"/>
    </source>
</evidence>
<sequence length="187" mass="21352">MPLFPVYVDLSDREVLVVGGGRVALRKVRSLLKFTRNITLVAPKLVPELERLARREGVKLKRRSFLRGDLKGKDMVIVAVDDLDLQRRIFEMCIRKGILCNAVDSPEYCNFIFPALVVRGDLVIGVSSSARVPALSRRIRELIEACLPENIEEVIQKLREERERMPKGEERQRALTALARKLIPLPR</sequence>
<dbReference type="AlphaFoldDB" id="A0A7C5L367"/>